<feature type="compositionally biased region" description="Low complexity" evidence="1">
    <location>
        <begin position="50"/>
        <end position="61"/>
    </location>
</feature>
<evidence type="ECO:0000313" key="4">
    <source>
        <dbReference type="Proteomes" id="UP001141259"/>
    </source>
</evidence>
<accession>A0A9X3AJT4</accession>
<comment type="caution">
    <text evidence="3">The sequence shown here is derived from an EMBL/GenBank/DDBJ whole genome shotgun (WGS) entry which is preliminary data.</text>
</comment>
<dbReference type="PROSITE" id="PS51257">
    <property type="entry name" value="PROKAR_LIPOPROTEIN"/>
    <property type="match status" value="1"/>
</dbReference>
<keyword evidence="2" id="KW-0732">Signal</keyword>
<reference evidence="3" key="1">
    <citation type="submission" date="2022-08" db="EMBL/GenBank/DDBJ databases">
        <authorList>
            <person name="Tistechok S."/>
            <person name="Samborskyy M."/>
            <person name="Roman I."/>
        </authorList>
    </citation>
    <scope>NUCLEOTIDE SEQUENCE</scope>
    <source>
        <strain evidence="3">DSM 103496</strain>
    </source>
</reference>
<name>A0A9X3AJT4_9PSEU</name>
<sequence length="217" mass="22093">MKHVRGPLLAAVGATTVLLLSACASETAGTAVQSTSTAPITAATSAVSPSASTGATASSASLPKAASGDVTKPGSELKVGDRAVVPFKYGTDKNGTIAITVTAIEKGENADLAKYGDKAKGLIPYYIRVSIENVDGSDLAYSSVSLRAIGTDGKSTGVIITGETDKCESETAKKDFTTAGAKYETCVLQASREGLEVAGATFDKGDDYLKSPITWKS</sequence>
<evidence type="ECO:0000256" key="1">
    <source>
        <dbReference type="SAM" id="MobiDB-lite"/>
    </source>
</evidence>
<feature type="region of interest" description="Disordered" evidence="1">
    <location>
        <begin position="50"/>
        <end position="74"/>
    </location>
</feature>
<evidence type="ECO:0008006" key="5">
    <source>
        <dbReference type="Google" id="ProtNLM"/>
    </source>
</evidence>
<dbReference type="EMBL" id="JANYMP010000021">
    <property type="protein sequence ID" value="MCS7481965.1"/>
    <property type="molecule type" value="Genomic_DNA"/>
</dbReference>
<evidence type="ECO:0000256" key="2">
    <source>
        <dbReference type="SAM" id="SignalP"/>
    </source>
</evidence>
<keyword evidence="4" id="KW-1185">Reference proteome</keyword>
<evidence type="ECO:0000313" key="3">
    <source>
        <dbReference type="EMBL" id="MCS7481965.1"/>
    </source>
</evidence>
<protein>
    <recommendedName>
        <fullName evidence="5">Lipoprotein</fullName>
    </recommendedName>
</protein>
<dbReference type="AlphaFoldDB" id="A0A9X3AJT4"/>
<proteinExistence type="predicted"/>
<dbReference type="Proteomes" id="UP001141259">
    <property type="component" value="Unassembled WGS sequence"/>
</dbReference>
<gene>
    <name evidence="3" type="ORF">NZH93_34370</name>
</gene>
<feature type="signal peptide" evidence="2">
    <location>
        <begin position="1"/>
        <end position="24"/>
    </location>
</feature>
<organism evidence="3 4">
    <name type="scientific">Umezawaea endophytica</name>
    <dbReference type="NCBI Taxonomy" id="1654476"/>
    <lineage>
        <taxon>Bacteria</taxon>
        <taxon>Bacillati</taxon>
        <taxon>Actinomycetota</taxon>
        <taxon>Actinomycetes</taxon>
        <taxon>Pseudonocardiales</taxon>
        <taxon>Pseudonocardiaceae</taxon>
        <taxon>Umezawaea</taxon>
    </lineage>
</organism>
<dbReference type="RefSeq" id="WP_259627450.1">
    <property type="nucleotide sequence ID" value="NZ_JANYMP010000021.1"/>
</dbReference>
<feature type="chain" id="PRO_5040893348" description="Lipoprotein" evidence="2">
    <location>
        <begin position="25"/>
        <end position="217"/>
    </location>
</feature>